<evidence type="ECO:0000256" key="6">
    <source>
        <dbReference type="ARBA" id="ARBA00048447"/>
    </source>
</evidence>
<keyword evidence="5 8" id="KW-0808">Transferase</keyword>
<dbReference type="Gene3D" id="3.40.50.1580">
    <property type="entry name" value="Nucleoside phosphorylase domain"/>
    <property type="match status" value="1"/>
</dbReference>
<accession>B5Y654</accession>
<sequence>MLETDLQPHIRLGRNQSANYALLPGDPGRVKRIAAFLDDVEELVYNREFCSVRGKYKGVSVLIVSTGIGGPSTGIAVEELNKTGVKTMIRIGSCGALQDNMKVGDLVIAQAAVRDEGTSKTYIDPCYPAVPDPDVMFAILKCARELNYRHHCGIIRSHDSFYTDRENEIDNYWSERGVLAADMETAALFVIGRLREVRTASILNVVTEKTAILEQSINDYASGERAAAMGEEREIKLALETFAFLSGLELSST</sequence>
<evidence type="ECO:0000256" key="2">
    <source>
        <dbReference type="ARBA" id="ARBA00011888"/>
    </source>
</evidence>
<dbReference type="InterPro" id="IPR000845">
    <property type="entry name" value="Nucleoside_phosphorylase_d"/>
</dbReference>
<comment type="similarity">
    <text evidence="1">Belongs to the PNP/UDP phosphorylase family.</text>
</comment>
<evidence type="ECO:0000256" key="5">
    <source>
        <dbReference type="ARBA" id="ARBA00022679"/>
    </source>
</evidence>
<evidence type="ECO:0000313" key="8">
    <source>
        <dbReference type="EMBL" id="ACI16993.1"/>
    </source>
</evidence>
<feature type="domain" description="Nucleoside phosphorylase" evidence="7">
    <location>
        <begin position="20"/>
        <end position="208"/>
    </location>
</feature>
<dbReference type="InterPro" id="IPR018016">
    <property type="entry name" value="Nucleoside_phosphorylase_CS"/>
</dbReference>
<dbReference type="AlphaFoldDB" id="B5Y654"/>
<evidence type="ECO:0000313" key="9">
    <source>
        <dbReference type="Proteomes" id="UP000001732"/>
    </source>
</evidence>
<dbReference type="EMBL" id="CP001145">
    <property type="protein sequence ID" value="ACI16993.1"/>
    <property type="molecule type" value="Genomic_DNA"/>
</dbReference>
<organism evidence="8 9">
    <name type="scientific">Coprothermobacter proteolyticus (strain ATCC 35245 / DSM 5265 / OCM 4 / BT)</name>
    <dbReference type="NCBI Taxonomy" id="309798"/>
    <lineage>
        <taxon>Bacteria</taxon>
        <taxon>Pseudomonadati</taxon>
        <taxon>Coprothermobacterota</taxon>
        <taxon>Coprothermobacteria</taxon>
        <taxon>Coprothermobacterales</taxon>
        <taxon>Coprothermobacteraceae</taxon>
        <taxon>Coprothermobacter</taxon>
    </lineage>
</organism>
<protein>
    <recommendedName>
        <fullName evidence="3">Uridine phosphorylase</fullName>
        <ecNumber evidence="2">2.4.2.3</ecNumber>
    </recommendedName>
</protein>
<gene>
    <name evidence="8" type="ordered locus">COPRO5265_1476</name>
</gene>
<dbReference type="SUPFAM" id="SSF53167">
    <property type="entry name" value="Purine and uridine phosphorylases"/>
    <property type="match status" value="1"/>
</dbReference>
<dbReference type="KEGG" id="cpo:COPRO5265_1476"/>
<evidence type="ECO:0000256" key="3">
    <source>
        <dbReference type="ARBA" id="ARBA00021980"/>
    </source>
</evidence>
<name>B5Y654_COPPD</name>
<keyword evidence="9" id="KW-1185">Reference proteome</keyword>
<dbReference type="Pfam" id="PF01048">
    <property type="entry name" value="PNP_UDP_1"/>
    <property type="match status" value="1"/>
</dbReference>
<reference evidence="9" key="1">
    <citation type="submission" date="2008-08" db="EMBL/GenBank/DDBJ databases">
        <title>The complete genome sequence of Coprothermobacter proteolyticus strain ATCC 5245 / DSM 5265 / BT.</title>
        <authorList>
            <person name="Dodson R.J."/>
            <person name="Durkin A.S."/>
            <person name="Wu M."/>
            <person name="Eisen J."/>
            <person name="Sutton G."/>
        </authorList>
    </citation>
    <scope>NUCLEOTIDE SEQUENCE [LARGE SCALE GENOMIC DNA]</scope>
    <source>
        <strain evidence="9">ATCC 35245 / DSM 5265 / OCM 4 / BT</strain>
    </source>
</reference>
<evidence type="ECO:0000259" key="7">
    <source>
        <dbReference type="Pfam" id="PF01048"/>
    </source>
</evidence>
<dbReference type="RefSeq" id="WP_012543645.1">
    <property type="nucleotide sequence ID" value="NC_011295.1"/>
</dbReference>
<dbReference type="Proteomes" id="UP000001732">
    <property type="component" value="Chromosome"/>
</dbReference>
<dbReference type="PROSITE" id="PS01232">
    <property type="entry name" value="PNP_UDP_1"/>
    <property type="match status" value="1"/>
</dbReference>
<dbReference type="GO" id="GO:0009164">
    <property type="term" value="P:nucleoside catabolic process"/>
    <property type="evidence" value="ECO:0007669"/>
    <property type="project" value="UniProtKB-ARBA"/>
</dbReference>
<keyword evidence="4 8" id="KW-0328">Glycosyltransferase</keyword>
<evidence type="ECO:0000256" key="4">
    <source>
        <dbReference type="ARBA" id="ARBA00022676"/>
    </source>
</evidence>
<dbReference type="eggNOG" id="COG2820">
    <property type="taxonomic scope" value="Bacteria"/>
</dbReference>
<dbReference type="PANTHER" id="PTHR43691">
    <property type="entry name" value="URIDINE PHOSPHORYLASE"/>
    <property type="match status" value="1"/>
</dbReference>
<dbReference type="EC" id="2.4.2.3" evidence="2"/>
<dbReference type="GO" id="GO:0005829">
    <property type="term" value="C:cytosol"/>
    <property type="evidence" value="ECO:0007669"/>
    <property type="project" value="TreeGrafter"/>
</dbReference>
<reference evidence="8 9" key="2">
    <citation type="journal article" date="2014" name="Genome Announc.">
        <title>Complete Genome Sequence of Coprothermobacter proteolyticus DSM 5265.</title>
        <authorList>
            <person name="Alexiev A."/>
            <person name="Coil D.A."/>
            <person name="Badger J.H."/>
            <person name="Enticknap J."/>
            <person name="Ward N."/>
            <person name="Robb F.T."/>
            <person name="Eisen J.A."/>
        </authorList>
    </citation>
    <scope>NUCLEOTIDE SEQUENCE [LARGE SCALE GENOMIC DNA]</scope>
    <source>
        <strain evidence="9">ATCC 35245 / DSM 5265 / OCM 4 / BT</strain>
    </source>
</reference>
<dbReference type="InterPro" id="IPR035994">
    <property type="entry name" value="Nucleoside_phosphorylase_sf"/>
</dbReference>
<comment type="catalytic activity">
    <reaction evidence="6">
        <text>uridine + phosphate = alpha-D-ribose 1-phosphate + uracil</text>
        <dbReference type="Rhea" id="RHEA:24388"/>
        <dbReference type="ChEBI" id="CHEBI:16704"/>
        <dbReference type="ChEBI" id="CHEBI:17568"/>
        <dbReference type="ChEBI" id="CHEBI:43474"/>
        <dbReference type="ChEBI" id="CHEBI:57720"/>
        <dbReference type="EC" id="2.4.2.3"/>
    </reaction>
</comment>
<dbReference type="PANTHER" id="PTHR43691:SF11">
    <property type="entry name" value="FI09636P-RELATED"/>
    <property type="match status" value="1"/>
</dbReference>
<proteinExistence type="inferred from homology"/>
<dbReference type="CDD" id="cd17767">
    <property type="entry name" value="UP_EcUdp-like"/>
    <property type="match status" value="1"/>
</dbReference>
<evidence type="ECO:0000256" key="1">
    <source>
        <dbReference type="ARBA" id="ARBA00010456"/>
    </source>
</evidence>
<dbReference type="GO" id="GO:0004850">
    <property type="term" value="F:uridine phosphorylase activity"/>
    <property type="evidence" value="ECO:0007669"/>
    <property type="project" value="UniProtKB-EC"/>
</dbReference>
<dbReference type="STRING" id="309798.COPRO5265_1476"/>